<protein>
    <submittedName>
        <fullName evidence="1">Uncharacterized protein</fullName>
    </submittedName>
</protein>
<accession>A0ABQ3VWC6</accession>
<sequence>MSDSHDYGNHVMRQPGGADAPISFYVLVHRVRKAHPMHQHMEEFWIYILLNLMQRKYRRHANQTHY</sequence>
<proteinExistence type="predicted"/>
<organism evidence="1 2">
    <name type="scientific">Dictyobacter formicarum</name>
    <dbReference type="NCBI Taxonomy" id="2778368"/>
    <lineage>
        <taxon>Bacteria</taxon>
        <taxon>Bacillati</taxon>
        <taxon>Chloroflexota</taxon>
        <taxon>Ktedonobacteria</taxon>
        <taxon>Ktedonobacterales</taxon>
        <taxon>Dictyobacteraceae</taxon>
        <taxon>Dictyobacter</taxon>
    </lineage>
</organism>
<dbReference type="Proteomes" id="UP000635565">
    <property type="component" value="Unassembled WGS sequence"/>
</dbReference>
<evidence type="ECO:0000313" key="1">
    <source>
        <dbReference type="EMBL" id="GHO89341.1"/>
    </source>
</evidence>
<name>A0ABQ3VWC6_9CHLR</name>
<reference evidence="1 2" key="1">
    <citation type="journal article" date="2021" name="Int. J. Syst. Evol. Microbiol.">
        <title>Reticulibacter mediterranei gen. nov., sp. nov., within the new family Reticulibacteraceae fam. nov., and Ktedonospora formicarum gen. nov., sp. nov., Ktedonobacter robiniae sp. nov., Dictyobacter formicarum sp. nov. and Dictyobacter arantiisoli sp. nov., belonging to the class Ktedonobacteria.</title>
        <authorList>
            <person name="Yabe S."/>
            <person name="Zheng Y."/>
            <person name="Wang C.M."/>
            <person name="Sakai Y."/>
            <person name="Abe K."/>
            <person name="Yokota A."/>
            <person name="Donadio S."/>
            <person name="Cavaletti L."/>
            <person name="Monciardini P."/>
        </authorList>
    </citation>
    <scope>NUCLEOTIDE SEQUENCE [LARGE SCALE GENOMIC DNA]</scope>
    <source>
        <strain evidence="1 2">SOSP1-9</strain>
    </source>
</reference>
<gene>
    <name evidence="1" type="ORF">KSZ_73470</name>
</gene>
<dbReference type="EMBL" id="BNJJ01000035">
    <property type="protein sequence ID" value="GHO89341.1"/>
    <property type="molecule type" value="Genomic_DNA"/>
</dbReference>
<comment type="caution">
    <text evidence="1">The sequence shown here is derived from an EMBL/GenBank/DDBJ whole genome shotgun (WGS) entry which is preliminary data.</text>
</comment>
<keyword evidence="2" id="KW-1185">Reference proteome</keyword>
<evidence type="ECO:0000313" key="2">
    <source>
        <dbReference type="Proteomes" id="UP000635565"/>
    </source>
</evidence>